<dbReference type="InterPro" id="IPR017927">
    <property type="entry name" value="FAD-bd_FR_type"/>
</dbReference>
<evidence type="ECO:0000313" key="16">
    <source>
        <dbReference type="EMBL" id="CDY63711.1"/>
    </source>
</evidence>
<keyword evidence="8 14" id="KW-0274">FAD</keyword>
<dbReference type="SUPFAM" id="SSF52343">
    <property type="entry name" value="Ferredoxin reductase-like, C-terminal NADP-linked domain"/>
    <property type="match status" value="1"/>
</dbReference>
<proteinExistence type="inferred from homology"/>
<evidence type="ECO:0000256" key="2">
    <source>
        <dbReference type="ARBA" id="ARBA00004294"/>
    </source>
</evidence>
<evidence type="ECO:0000256" key="12">
    <source>
        <dbReference type="ARBA" id="ARBA00023128"/>
    </source>
</evidence>
<keyword evidence="13" id="KW-0472">Membrane</keyword>
<evidence type="ECO:0000256" key="1">
    <source>
        <dbReference type="ARBA" id="ARBA00001974"/>
    </source>
</evidence>
<feature type="binding site" evidence="14">
    <location>
        <position position="56"/>
    </location>
    <ligand>
        <name>FAD</name>
        <dbReference type="ChEBI" id="CHEBI:57692"/>
    </ligand>
</feature>
<dbReference type="InterPro" id="IPR039261">
    <property type="entry name" value="FNR_nucleotide-bd"/>
</dbReference>
<keyword evidence="5 14" id="KW-0285">Flavoprotein</keyword>
<comment type="similarity">
    <text evidence="3">Belongs to the flavoprotein pyridine nucleotide cytochrome reductase family.</text>
</comment>
<dbReference type="GO" id="GO:0005741">
    <property type="term" value="C:mitochondrial outer membrane"/>
    <property type="evidence" value="ECO:0007669"/>
    <property type="project" value="UniProtKB-SubCell"/>
</dbReference>
<feature type="binding site" evidence="14">
    <location>
        <position position="82"/>
    </location>
    <ligand>
        <name>FAD</name>
        <dbReference type="ChEBI" id="CHEBI:57692"/>
    </ligand>
</feature>
<dbReference type="Proteomes" id="UP000028999">
    <property type="component" value="Unassembled WGS sequence"/>
</dbReference>
<evidence type="ECO:0000256" key="10">
    <source>
        <dbReference type="ARBA" id="ARBA00023002"/>
    </source>
</evidence>
<reference evidence="16 17" key="1">
    <citation type="journal article" date="2014" name="Science">
        <title>Plant genetics. Early allopolyploid evolution in the post-Neolithic Brassica napus oilseed genome.</title>
        <authorList>
            <person name="Chalhoub B."/>
            <person name="Denoeud F."/>
            <person name="Liu S."/>
            <person name="Parkin I.A."/>
            <person name="Tang H."/>
            <person name="Wang X."/>
            <person name="Chiquet J."/>
            <person name="Belcram H."/>
            <person name="Tong C."/>
            <person name="Samans B."/>
            <person name="Correa M."/>
            <person name="Da Silva C."/>
            <person name="Just J."/>
            <person name="Falentin C."/>
            <person name="Koh C.S."/>
            <person name="Le Clainche I."/>
            <person name="Bernard M."/>
            <person name="Bento P."/>
            <person name="Noel B."/>
            <person name="Labadie K."/>
            <person name="Alberti A."/>
            <person name="Charles M."/>
            <person name="Arnaud D."/>
            <person name="Guo H."/>
            <person name="Daviaud C."/>
            <person name="Alamery S."/>
            <person name="Jabbari K."/>
            <person name="Zhao M."/>
            <person name="Edger P.P."/>
            <person name="Chelaifa H."/>
            <person name="Tack D."/>
            <person name="Lassalle G."/>
            <person name="Mestiri I."/>
            <person name="Schnel N."/>
            <person name="Le Paslier M.C."/>
            <person name="Fan G."/>
            <person name="Renault V."/>
            <person name="Bayer P.E."/>
            <person name="Golicz A.A."/>
            <person name="Manoli S."/>
            <person name="Lee T.H."/>
            <person name="Thi V.H."/>
            <person name="Chalabi S."/>
            <person name="Hu Q."/>
            <person name="Fan C."/>
            <person name="Tollenaere R."/>
            <person name="Lu Y."/>
            <person name="Battail C."/>
            <person name="Shen J."/>
            <person name="Sidebottom C.H."/>
            <person name="Wang X."/>
            <person name="Canaguier A."/>
            <person name="Chauveau A."/>
            <person name="Berard A."/>
            <person name="Deniot G."/>
            <person name="Guan M."/>
            <person name="Liu Z."/>
            <person name="Sun F."/>
            <person name="Lim Y.P."/>
            <person name="Lyons E."/>
            <person name="Town C.D."/>
            <person name="Bancroft I."/>
            <person name="Wang X."/>
            <person name="Meng J."/>
            <person name="Ma J."/>
            <person name="Pires J.C."/>
            <person name="King G.J."/>
            <person name="Brunel D."/>
            <person name="Delourme R."/>
            <person name="Renard M."/>
            <person name="Aury J.M."/>
            <person name="Adams K.L."/>
            <person name="Batley J."/>
            <person name="Snowdon R.J."/>
            <person name="Tost J."/>
            <person name="Edwards D."/>
            <person name="Zhou Y."/>
            <person name="Hua W."/>
            <person name="Sharpe A.G."/>
            <person name="Paterson A.H."/>
            <person name="Guan C."/>
            <person name="Wincker P."/>
        </authorList>
    </citation>
    <scope>NUCLEOTIDE SEQUENCE [LARGE SCALE GENOMIC DNA]</scope>
    <source>
        <strain evidence="17">cv. Darmor-bzh</strain>
    </source>
</reference>
<dbReference type="Pfam" id="PF00970">
    <property type="entry name" value="FAD_binding_6"/>
    <property type="match status" value="1"/>
</dbReference>
<evidence type="ECO:0000313" key="17">
    <source>
        <dbReference type="Proteomes" id="UP000028999"/>
    </source>
</evidence>
<dbReference type="InterPro" id="IPR017938">
    <property type="entry name" value="Riboflavin_synthase-like_b-brl"/>
</dbReference>
<feature type="binding site" evidence="14">
    <location>
        <position position="72"/>
    </location>
    <ligand>
        <name>FAD</name>
        <dbReference type="ChEBI" id="CHEBI:57692"/>
    </ligand>
</feature>
<dbReference type="Pfam" id="PF00175">
    <property type="entry name" value="NAD_binding_1"/>
    <property type="match status" value="1"/>
</dbReference>
<dbReference type="AlphaFoldDB" id="A0A078J967"/>
<dbReference type="PROSITE" id="PS51384">
    <property type="entry name" value="FAD_FR"/>
    <property type="match status" value="1"/>
</dbReference>
<dbReference type="EC" id="1.6.2.2" evidence="4"/>
<dbReference type="Gene3D" id="3.40.50.80">
    <property type="entry name" value="Nucleotide-binding domain of ferredoxin-NADP reductase (FNR) module"/>
    <property type="match status" value="1"/>
</dbReference>
<comment type="subcellular location">
    <subcellularLocation>
        <location evidence="2">Mitochondrion outer membrane</location>
    </subcellularLocation>
</comment>
<keyword evidence="12" id="KW-0496">Mitochondrion</keyword>
<dbReference type="Gene3D" id="2.40.30.10">
    <property type="entry name" value="Translation factors"/>
    <property type="match status" value="1"/>
</dbReference>
<accession>A0A078J967</accession>
<evidence type="ECO:0000256" key="11">
    <source>
        <dbReference type="ARBA" id="ARBA00023027"/>
    </source>
</evidence>
<dbReference type="Gramene" id="CDY63711">
    <property type="protein sequence ID" value="CDY63711"/>
    <property type="gene ID" value="GSBRNA2T00039565001"/>
</dbReference>
<evidence type="ECO:0000256" key="14">
    <source>
        <dbReference type="PIRSR" id="PIRSR601834-1"/>
    </source>
</evidence>
<dbReference type="GO" id="GO:0090524">
    <property type="term" value="F:cytochrome-b5 reductase activity, acting on NADH"/>
    <property type="evidence" value="ECO:0007669"/>
    <property type="project" value="UniProtKB-EC"/>
</dbReference>
<evidence type="ECO:0000256" key="9">
    <source>
        <dbReference type="ARBA" id="ARBA00022989"/>
    </source>
</evidence>
<evidence type="ECO:0000256" key="6">
    <source>
        <dbReference type="ARBA" id="ARBA00022692"/>
    </source>
</evidence>
<feature type="binding site" evidence="14">
    <location>
        <position position="57"/>
    </location>
    <ligand>
        <name>FAD</name>
        <dbReference type="ChEBI" id="CHEBI:57692"/>
    </ligand>
</feature>
<sequence>MDPDNFKDFKLVKKQQLSHNVAKFVFEFPTTTSVLGLPIGQHISSLDAQGEDVIKPYTPTTLDSDLGRFELVIKMYPQGRISHHFDHLAVKGPKVLTLLTQMFKYQPGQFRAFGMLAGGSGITPQVPSSKGDPRKPKDKTEVHLIYANVTYEDILLREELESLTANYPDQFKIYYVLNQPPETWDGASDIQILRCGPPPMNKAMAANLEDLGYSPEMQFQF</sequence>
<dbReference type="SUPFAM" id="SSF63380">
    <property type="entry name" value="Riboflavin synthase domain-like"/>
    <property type="match status" value="1"/>
</dbReference>
<evidence type="ECO:0000256" key="7">
    <source>
        <dbReference type="ARBA" id="ARBA00022787"/>
    </source>
</evidence>
<dbReference type="PANTHER" id="PTHR19370:SF201">
    <property type="entry name" value="FAD-BINDING FR-TYPE DOMAIN-CONTAINING PROTEIN"/>
    <property type="match status" value="1"/>
</dbReference>
<evidence type="ECO:0000256" key="13">
    <source>
        <dbReference type="ARBA" id="ARBA00023136"/>
    </source>
</evidence>
<evidence type="ECO:0000259" key="15">
    <source>
        <dbReference type="PROSITE" id="PS51384"/>
    </source>
</evidence>
<dbReference type="InterPro" id="IPR008333">
    <property type="entry name" value="Cbr1-like_FAD-bd_dom"/>
</dbReference>
<dbReference type="STRING" id="3708.A0A078J967"/>
<keyword evidence="17" id="KW-1185">Reference proteome</keyword>
<dbReference type="EMBL" id="LK034341">
    <property type="protein sequence ID" value="CDY63711.1"/>
    <property type="molecule type" value="Genomic_DNA"/>
</dbReference>
<feature type="domain" description="FAD-binding FR-type" evidence="15">
    <location>
        <begin position="4"/>
        <end position="124"/>
    </location>
</feature>
<dbReference type="GO" id="GO:0016491">
    <property type="term" value="F:oxidoreductase activity"/>
    <property type="evidence" value="ECO:0000318"/>
    <property type="project" value="GO_Central"/>
</dbReference>
<evidence type="ECO:0000256" key="4">
    <source>
        <dbReference type="ARBA" id="ARBA00012011"/>
    </source>
</evidence>
<gene>
    <name evidence="16" type="primary">BnaCnng42480D</name>
    <name evidence="16" type="ORF">GSBRNA2T00039565001</name>
</gene>
<keyword evidence="9" id="KW-1133">Transmembrane helix</keyword>
<evidence type="ECO:0000256" key="8">
    <source>
        <dbReference type="ARBA" id="ARBA00022827"/>
    </source>
</evidence>
<protein>
    <recommendedName>
        <fullName evidence="4">cytochrome-b5 reductase</fullName>
        <ecNumber evidence="4">1.6.2.2</ecNumber>
    </recommendedName>
</protein>
<dbReference type="GO" id="GO:0022900">
    <property type="term" value="P:electron transport chain"/>
    <property type="evidence" value="ECO:0000318"/>
    <property type="project" value="GO_Central"/>
</dbReference>
<dbReference type="InterPro" id="IPR001433">
    <property type="entry name" value="OxRdtase_FAD/NAD-bd"/>
</dbReference>
<comment type="cofactor">
    <cofactor evidence="1 14">
        <name>FAD</name>
        <dbReference type="ChEBI" id="CHEBI:57692"/>
    </cofactor>
</comment>
<dbReference type="PANTHER" id="PTHR19370">
    <property type="entry name" value="NADH-CYTOCHROME B5 REDUCTASE"/>
    <property type="match status" value="1"/>
</dbReference>
<keyword evidence="11" id="KW-0520">NAD</keyword>
<keyword evidence="6" id="KW-0812">Transmembrane</keyword>
<dbReference type="PaxDb" id="3708-A0A078J967"/>
<organism evidence="16 17">
    <name type="scientific">Brassica napus</name>
    <name type="common">Rape</name>
    <dbReference type="NCBI Taxonomy" id="3708"/>
    <lineage>
        <taxon>Eukaryota</taxon>
        <taxon>Viridiplantae</taxon>
        <taxon>Streptophyta</taxon>
        <taxon>Embryophyta</taxon>
        <taxon>Tracheophyta</taxon>
        <taxon>Spermatophyta</taxon>
        <taxon>Magnoliopsida</taxon>
        <taxon>eudicotyledons</taxon>
        <taxon>Gunneridae</taxon>
        <taxon>Pentapetalae</taxon>
        <taxon>rosids</taxon>
        <taxon>malvids</taxon>
        <taxon>Brassicales</taxon>
        <taxon>Brassicaceae</taxon>
        <taxon>Brassiceae</taxon>
        <taxon>Brassica</taxon>
    </lineage>
</organism>
<feature type="binding site" evidence="14">
    <location>
        <position position="74"/>
    </location>
    <ligand>
        <name>FAD</name>
        <dbReference type="ChEBI" id="CHEBI:57692"/>
    </ligand>
</feature>
<feature type="binding site" evidence="14">
    <location>
        <position position="81"/>
    </location>
    <ligand>
        <name>FAD</name>
        <dbReference type="ChEBI" id="CHEBI:57692"/>
    </ligand>
</feature>
<dbReference type="OMA" id="MLMICGG"/>
<dbReference type="FunFam" id="2.40.30.10:FF:000032">
    <property type="entry name" value="NADH-cytochrome b5 reductase"/>
    <property type="match status" value="1"/>
</dbReference>
<keyword evidence="7" id="KW-1000">Mitochondrion outer membrane</keyword>
<name>A0A078J967_BRANA</name>
<dbReference type="InterPro" id="IPR001834">
    <property type="entry name" value="CBR-like"/>
</dbReference>
<evidence type="ECO:0000256" key="3">
    <source>
        <dbReference type="ARBA" id="ARBA00006105"/>
    </source>
</evidence>
<feature type="binding site" evidence="14">
    <location>
        <position position="123"/>
    </location>
    <ligand>
        <name>FAD</name>
        <dbReference type="ChEBI" id="CHEBI:57692"/>
    </ligand>
</feature>
<dbReference type="CDD" id="cd06183">
    <property type="entry name" value="cyt_b5_reduct_like"/>
    <property type="match status" value="1"/>
</dbReference>
<keyword evidence="10" id="KW-0560">Oxidoreductase</keyword>
<evidence type="ECO:0000256" key="5">
    <source>
        <dbReference type="ARBA" id="ARBA00022630"/>
    </source>
</evidence>
<dbReference type="PRINTS" id="PR00406">
    <property type="entry name" value="CYTB5RDTASE"/>
</dbReference>
<dbReference type="FunFam" id="3.40.50.80:FF:000019">
    <property type="entry name" value="NADH-cytochrome b5 reductase"/>
    <property type="match status" value="1"/>
</dbReference>